<evidence type="ECO:0000256" key="1">
    <source>
        <dbReference type="ARBA" id="ARBA00001946"/>
    </source>
</evidence>
<evidence type="ECO:0000256" key="5">
    <source>
        <dbReference type="ARBA" id="ARBA00023239"/>
    </source>
</evidence>
<reference evidence="7" key="1">
    <citation type="submission" date="2021-01" db="EMBL/GenBank/DDBJ databases">
        <authorList>
            <person name="Kaushik A."/>
        </authorList>
    </citation>
    <scope>NUCLEOTIDE SEQUENCE</scope>
    <source>
        <strain evidence="7">AG4-RS23</strain>
    </source>
</reference>
<dbReference type="Pfam" id="PF12937">
    <property type="entry name" value="F-box-like"/>
    <property type="match status" value="1"/>
</dbReference>
<feature type="domain" description="F-box" evidence="6">
    <location>
        <begin position="374"/>
        <end position="431"/>
    </location>
</feature>
<proteinExistence type="inferred from homology"/>
<dbReference type="Gene3D" id="3.80.10.10">
    <property type="entry name" value="Ribonuclease Inhibitor"/>
    <property type="match status" value="1"/>
</dbReference>
<evidence type="ECO:0000313" key="7">
    <source>
        <dbReference type="EMBL" id="CAE6513205.1"/>
    </source>
</evidence>
<gene>
    <name evidence="7" type="ORF">RDB_LOCUS141777</name>
</gene>
<dbReference type="PANTHER" id="PTHR35201:SF4">
    <property type="entry name" value="BETA-PINACENE SYNTHASE-RELATED"/>
    <property type="match status" value="1"/>
</dbReference>
<dbReference type="SUPFAM" id="SSF52047">
    <property type="entry name" value="RNI-like"/>
    <property type="match status" value="1"/>
</dbReference>
<evidence type="ECO:0000256" key="2">
    <source>
        <dbReference type="ARBA" id="ARBA00006333"/>
    </source>
</evidence>
<keyword evidence="5" id="KW-0456">Lyase</keyword>
<name>A0A8H3D418_9AGAM</name>
<dbReference type="InterPro" id="IPR008949">
    <property type="entry name" value="Isoprenoid_synthase_dom_sf"/>
</dbReference>
<evidence type="ECO:0000313" key="8">
    <source>
        <dbReference type="Proteomes" id="UP000663861"/>
    </source>
</evidence>
<dbReference type="PANTHER" id="PTHR35201">
    <property type="entry name" value="TERPENE SYNTHASE"/>
    <property type="match status" value="1"/>
</dbReference>
<organism evidence="7 8">
    <name type="scientific">Rhizoctonia solani</name>
    <dbReference type="NCBI Taxonomy" id="456999"/>
    <lineage>
        <taxon>Eukaryota</taxon>
        <taxon>Fungi</taxon>
        <taxon>Dikarya</taxon>
        <taxon>Basidiomycota</taxon>
        <taxon>Agaricomycotina</taxon>
        <taxon>Agaricomycetes</taxon>
        <taxon>Cantharellales</taxon>
        <taxon>Ceratobasidiaceae</taxon>
        <taxon>Rhizoctonia</taxon>
    </lineage>
</organism>
<dbReference type="Gene3D" id="1.10.600.10">
    <property type="entry name" value="Farnesyl Diphosphate Synthase"/>
    <property type="match status" value="1"/>
</dbReference>
<dbReference type="AlphaFoldDB" id="A0A8H3D418"/>
<dbReference type="Pfam" id="PF19086">
    <property type="entry name" value="Terpene_syn_C_2"/>
    <property type="match status" value="1"/>
</dbReference>
<evidence type="ECO:0000259" key="6">
    <source>
        <dbReference type="Pfam" id="PF12937"/>
    </source>
</evidence>
<dbReference type="GO" id="GO:0008299">
    <property type="term" value="P:isoprenoid biosynthetic process"/>
    <property type="evidence" value="ECO:0007669"/>
    <property type="project" value="UniProtKB-ARBA"/>
</dbReference>
<comment type="similarity">
    <text evidence="2">Belongs to the terpene synthase family.</text>
</comment>
<comment type="caution">
    <text evidence="7">The sequence shown here is derived from an EMBL/GenBank/DDBJ whole genome shotgun (WGS) entry which is preliminary data.</text>
</comment>
<keyword evidence="4" id="KW-0460">Magnesium</keyword>
<sequence>MTSAVLPPQILLPDVPAYTGKIFSLKLNPHHLQAAHDSYEWFDCFGIHTGSKRQRFFDYDFGLMSAFCFADADFAHLRIATDLVLWLFSFDDMIDRGALNNLPAMKHAVGVTMRALRDPSIPPPKFKPAAALQSCFNRMRQDGDAATLRRFVDATDQYTQRSFQQQINKSAERIPTIEEYIQHRREASAMMTALAVLEYTLGLTLPDEVVSHPVVAQLGIAGSDILNWANDIYSFPVEFVRGDVHNFVCVAMEHENLGVEEAIAYVDGRIRERVDEYVSIKKDLPSFGPDLDEQVASYIQGIEYFVQGFIEWSFITPPPRGVRHADYAVDYCAPTIQLSFIMSISTAELFTASIVCDNGLELLKRKKKNSELTINRLPPEILSHILLIGAEFDRKVWRWESENPQSQHVASHVCSHWREVAVGTPSLWTFIHVLGPPDKYTTLYITRSGDAPLDILIDMFTLVPCPNFPYDPTPNIGPTSSVLQFLVTHGAAVHRWRSLFARIPESDLVPVFINFLNNNSPRWLQLLRFECASWIFPRDDNNEAFLVGTSEGTRKAYDKSSTLFGSSLPSLRELELVSISTSYMHIPKSITAIPTLLTLSISLSAPYSIDLVNLLSSNPQLESLHLQSGYHYRYELRLNGLDNNPIQPVVLPSLRYLYINAVDSAQWVVEMLSTIKAPRLYHLAIRSFNQFTFGSEQRKRLVSYISAGGTTDTADFSQSGSTSTPAYPSIRSFNTFHLPCKKKEFICLIKSLPQLTHLIVRRKQAEWLSGAPWILPKLESLEAPHLATEAAMRLLRLRAEAGTPLQSIRIQGGCMQLTSLHARAVDVTHGGTVVPKYEYFRCNKETGVVGDWYSIRRRSEEFMREYEDRLEYDLEEDQRDEFFDSD</sequence>
<dbReference type="Proteomes" id="UP000663861">
    <property type="component" value="Unassembled WGS sequence"/>
</dbReference>
<dbReference type="InterPro" id="IPR001810">
    <property type="entry name" value="F-box_dom"/>
</dbReference>
<dbReference type="Gene3D" id="1.20.1280.50">
    <property type="match status" value="1"/>
</dbReference>
<dbReference type="EMBL" id="CAJMWY010003984">
    <property type="protein sequence ID" value="CAE6513205.1"/>
    <property type="molecule type" value="Genomic_DNA"/>
</dbReference>
<evidence type="ECO:0000256" key="4">
    <source>
        <dbReference type="ARBA" id="ARBA00022842"/>
    </source>
</evidence>
<dbReference type="GO" id="GO:0010333">
    <property type="term" value="F:terpene synthase activity"/>
    <property type="evidence" value="ECO:0007669"/>
    <property type="project" value="InterPro"/>
</dbReference>
<dbReference type="GO" id="GO:0046872">
    <property type="term" value="F:metal ion binding"/>
    <property type="evidence" value="ECO:0007669"/>
    <property type="project" value="UniProtKB-KW"/>
</dbReference>
<accession>A0A8H3D418</accession>
<dbReference type="SUPFAM" id="SSF48576">
    <property type="entry name" value="Terpenoid synthases"/>
    <property type="match status" value="1"/>
</dbReference>
<protein>
    <recommendedName>
        <fullName evidence="6">F-box domain-containing protein</fullName>
    </recommendedName>
</protein>
<comment type="cofactor">
    <cofactor evidence="1">
        <name>Mg(2+)</name>
        <dbReference type="ChEBI" id="CHEBI:18420"/>
    </cofactor>
</comment>
<evidence type="ECO:0000256" key="3">
    <source>
        <dbReference type="ARBA" id="ARBA00022723"/>
    </source>
</evidence>
<keyword evidence="3" id="KW-0479">Metal-binding</keyword>
<dbReference type="InterPro" id="IPR034686">
    <property type="entry name" value="Terpene_cyclase-like_2"/>
</dbReference>
<dbReference type="InterPro" id="IPR032675">
    <property type="entry name" value="LRR_dom_sf"/>
</dbReference>